<keyword evidence="4" id="KW-1185">Reference proteome</keyword>
<dbReference type="RefSeq" id="WP_020370179.1">
    <property type="nucleotide sequence ID" value="NZ_APJW01000002.1"/>
</dbReference>
<feature type="transmembrane region" description="Helical" evidence="2">
    <location>
        <begin position="73"/>
        <end position="98"/>
    </location>
</feature>
<dbReference type="EMBL" id="APJW01000002">
    <property type="protein sequence ID" value="EQM62620.1"/>
    <property type="molecule type" value="Genomic_DNA"/>
</dbReference>
<proteinExistence type="predicted"/>
<gene>
    <name evidence="3" type="ORF">H359_0625</name>
</gene>
<organism evidence="3 4">
    <name type="scientific">Chlamydia ibidis 10-1398/6</name>
    <dbReference type="NCBI Taxonomy" id="1046581"/>
    <lineage>
        <taxon>Bacteria</taxon>
        <taxon>Pseudomonadati</taxon>
        <taxon>Chlamydiota</taxon>
        <taxon>Chlamydiia</taxon>
        <taxon>Chlamydiales</taxon>
        <taxon>Chlamydiaceae</taxon>
        <taxon>Chlamydia/Chlamydophila group</taxon>
        <taxon>Chlamydia</taxon>
    </lineage>
</organism>
<reference evidence="3 4" key="1">
    <citation type="submission" date="2013-07" db="EMBL/GenBank/DDBJ databases">
        <title>Isolation of a new Chlamydia species from the feral Sacred Ibis (Threskiornis aethiopicus): Chlamydia ibidis.</title>
        <authorList>
            <person name="Vorimore F."/>
            <person name="Hsia R.-C."/>
            <person name="Huot-Creasy H."/>
            <person name="Bastian S."/>
            <person name="Deruyter L."/>
            <person name="Passet A."/>
            <person name="Sachse K."/>
            <person name="Bavoil P."/>
            <person name="Myers G."/>
            <person name="Laroucau K."/>
        </authorList>
    </citation>
    <scope>NUCLEOTIDE SEQUENCE [LARGE SCALE GENOMIC DNA]</scope>
    <source>
        <strain evidence="3 4">10-1398/6</strain>
    </source>
</reference>
<evidence type="ECO:0000256" key="2">
    <source>
        <dbReference type="SAM" id="Phobius"/>
    </source>
</evidence>
<accession>A0ABN0MZD7</accession>
<evidence type="ECO:0000256" key="1">
    <source>
        <dbReference type="SAM" id="MobiDB-lite"/>
    </source>
</evidence>
<evidence type="ECO:0000313" key="3">
    <source>
        <dbReference type="EMBL" id="EQM62620.1"/>
    </source>
</evidence>
<comment type="caution">
    <text evidence="3">The sequence shown here is derived from an EMBL/GenBank/DDBJ whole genome shotgun (WGS) entry which is preliminary data.</text>
</comment>
<name>A0ABN0MZD7_9CHLA</name>
<keyword evidence="2" id="KW-1133">Transmembrane helix</keyword>
<dbReference type="Proteomes" id="UP000016064">
    <property type="component" value="Unassembled WGS sequence"/>
</dbReference>
<evidence type="ECO:0000313" key="4">
    <source>
        <dbReference type="Proteomes" id="UP000016064"/>
    </source>
</evidence>
<sequence length="124" mass="12941">MAVSMVLDKLNSSDQVQPKSLEAKSSQKGWFKNLGVFERTLIVSGIITAIATMTFVVLGLVGFAVSAPVLISIGYIGVAVCGALGLALLVSTLVRLCVLHCQSSTPSSPAPHTFVHQKDLGTSV</sequence>
<protein>
    <submittedName>
        <fullName evidence="3">Uncharacterized protein</fullName>
    </submittedName>
</protein>
<feature type="transmembrane region" description="Helical" evidence="2">
    <location>
        <begin position="41"/>
        <end position="67"/>
    </location>
</feature>
<keyword evidence="2" id="KW-0472">Membrane</keyword>
<feature type="region of interest" description="Disordered" evidence="1">
    <location>
        <begin position="105"/>
        <end position="124"/>
    </location>
</feature>
<keyword evidence="2" id="KW-0812">Transmembrane</keyword>